<sequence>MLTLTMRPYAGDADLEAIANLINTCEAVDQLDEGTSVSELQQQFDEPSLDKARDIRLWENADGQLVGMGRLWIPPTGKVIDGFLWFRVLPTARGGDLERQIVAWAEGRMREVSQERGVQVKLRSGSRANQSDSPSKTLRDRIALLESCGFIADRYFFTMERSLSLPIPEFQLPDGFTIRQVRSNEDAEAWVELFNQSFIDHWNHHDLTVESYKHWLSDPDYKPELDLVAVAADGTFAAFCHCDISPEDNKRSGRNEGWISTLGTRRGFRRKGLGRATLLAGMQRLKVAGVDTARLGVDTENPSGAGQLYESVGFRKVYTQIMYVKDM</sequence>
<evidence type="ECO:0000259" key="3">
    <source>
        <dbReference type="PROSITE" id="PS51186"/>
    </source>
</evidence>
<evidence type="ECO:0000313" key="5">
    <source>
        <dbReference type="Proteomes" id="UP000753908"/>
    </source>
</evidence>
<dbReference type="SUPFAM" id="SSF55729">
    <property type="entry name" value="Acyl-CoA N-acyltransferases (Nat)"/>
    <property type="match status" value="2"/>
</dbReference>
<evidence type="ECO:0000313" key="4">
    <source>
        <dbReference type="EMBL" id="MBW4544760.1"/>
    </source>
</evidence>
<protein>
    <submittedName>
        <fullName evidence="4">GNAT family N-acetyltransferase</fullName>
        <ecNumber evidence="4">2.3.1.-</ecNumber>
    </submittedName>
</protein>
<proteinExistence type="predicted"/>
<dbReference type="PANTHER" id="PTHR43877">
    <property type="entry name" value="AMINOALKYLPHOSPHONATE N-ACETYLTRANSFERASE-RELATED-RELATED"/>
    <property type="match status" value="1"/>
</dbReference>
<keyword evidence="2 4" id="KW-0012">Acyltransferase</keyword>
<dbReference type="AlphaFoldDB" id="A0A951PIV6"/>
<name>A0A951PIV6_9CYAN</name>
<dbReference type="InterPro" id="IPR050832">
    <property type="entry name" value="Bact_Acetyltransf"/>
</dbReference>
<dbReference type="Gene3D" id="3.40.630.30">
    <property type="match status" value="1"/>
</dbReference>
<dbReference type="GO" id="GO:0016747">
    <property type="term" value="F:acyltransferase activity, transferring groups other than amino-acyl groups"/>
    <property type="evidence" value="ECO:0007669"/>
    <property type="project" value="InterPro"/>
</dbReference>
<comment type="caution">
    <text evidence="4">The sequence shown here is derived from an EMBL/GenBank/DDBJ whole genome shotgun (WGS) entry which is preliminary data.</text>
</comment>
<dbReference type="InterPro" id="IPR000182">
    <property type="entry name" value="GNAT_dom"/>
</dbReference>
<dbReference type="Pfam" id="PF00583">
    <property type="entry name" value="Acetyltransf_1"/>
    <property type="match status" value="1"/>
</dbReference>
<accession>A0A951PIV6</accession>
<dbReference type="EMBL" id="JAHHIF010000010">
    <property type="protein sequence ID" value="MBW4544760.1"/>
    <property type="molecule type" value="Genomic_DNA"/>
</dbReference>
<dbReference type="Proteomes" id="UP000753908">
    <property type="component" value="Unassembled WGS sequence"/>
</dbReference>
<dbReference type="PROSITE" id="PS51186">
    <property type="entry name" value="GNAT"/>
    <property type="match status" value="2"/>
</dbReference>
<keyword evidence="1 4" id="KW-0808">Transferase</keyword>
<evidence type="ECO:0000256" key="1">
    <source>
        <dbReference type="ARBA" id="ARBA00022679"/>
    </source>
</evidence>
<reference evidence="4" key="1">
    <citation type="submission" date="2021-05" db="EMBL/GenBank/DDBJ databases">
        <authorList>
            <person name="Pietrasiak N."/>
            <person name="Ward R."/>
            <person name="Stajich J.E."/>
            <person name="Kurbessoian T."/>
        </authorList>
    </citation>
    <scope>NUCLEOTIDE SEQUENCE</scope>
    <source>
        <strain evidence="4">CPER-KK1</strain>
    </source>
</reference>
<organism evidence="4 5">
    <name type="scientific">Symplocastrum torsivum CPER-KK1</name>
    <dbReference type="NCBI Taxonomy" id="450513"/>
    <lineage>
        <taxon>Bacteria</taxon>
        <taxon>Bacillati</taxon>
        <taxon>Cyanobacteriota</taxon>
        <taxon>Cyanophyceae</taxon>
        <taxon>Oscillatoriophycideae</taxon>
        <taxon>Oscillatoriales</taxon>
        <taxon>Microcoleaceae</taxon>
        <taxon>Symplocastrum</taxon>
    </lineage>
</organism>
<feature type="domain" description="N-acetyltransferase" evidence="3">
    <location>
        <begin position="4"/>
        <end position="168"/>
    </location>
</feature>
<evidence type="ECO:0000256" key="2">
    <source>
        <dbReference type="ARBA" id="ARBA00023315"/>
    </source>
</evidence>
<feature type="domain" description="N-acetyltransferase" evidence="3">
    <location>
        <begin position="176"/>
        <end position="327"/>
    </location>
</feature>
<dbReference type="CDD" id="cd04301">
    <property type="entry name" value="NAT_SF"/>
    <property type="match status" value="1"/>
</dbReference>
<dbReference type="InterPro" id="IPR016181">
    <property type="entry name" value="Acyl_CoA_acyltransferase"/>
</dbReference>
<gene>
    <name evidence="4" type="ORF">KME25_10015</name>
</gene>
<reference evidence="4" key="2">
    <citation type="journal article" date="2022" name="Microbiol. Resour. Announc.">
        <title>Metagenome Sequencing to Explore Phylogenomics of Terrestrial Cyanobacteria.</title>
        <authorList>
            <person name="Ward R.D."/>
            <person name="Stajich J.E."/>
            <person name="Johansen J.R."/>
            <person name="Huntemann M."/>
            <person name="Clum A."/>
            <person name="Foster B."/>
            <person name="Foster B."/>
            <person name="Roux S."/>
            <person name="Palaniappan K."/>
            <person name="Varghese N."/>
            <person name="Mukherjee S."/>
            <person name="Reddy T.B.K."/>
            <person name="Daum C."/>
            <person name="Copeland A."/>
            <person name="Chen I.A."/>
            <person name="Ivanova N.N."/>
            <person name="Kyrpides N.C."/>
            <person name="Shapiro N."/>
            <person name="Eloe-Fadrosh E.A."/>
            <person name="Pietrasiak N."/>
        </authorList>
    </citation>
    <scope>NUCLEOTIDE SEQUENCE</scope>
    <source>
        <strain evidence="4">CPER-KK1</strain>
    </source>
</reference>
<dbReference type="EC" id="2.3.1.-" evidence="4"/>